<accession>A0A655ER44</accession>
<reference evidence="1 2" key="1">
    <citation type="submission" date="2015-03" db="EMBL/GenBank/DDBJ databases">
        <authorList>
            <consortium name="Pathogen Informatics"/>
        </authorList>
    </citation>
    <scope>NUCLEOTIDE SEQUENCE [LARGE SCALE GENOMIC DNA]</scope>
    <source>
        <strain evidence="1 2">C09601061</strain>
    </source>
</reference>
<gene>
    <name evidence="1" type="ORF">ERS007657_02493</name>
</gene>
<dbReference type="Proteomes" id="UP000046680">
    <property type="component" value="Unassembled WGS sequence"/>
</dbReference>
<organism evidence="1 2">
    <name type="scientific">Mycobacterium tuberculosis</name>
    <dbReference type="NCBI Taxonomy" id="1773"/>
    <lineage>
        <taxon>Bacteria</taxon>
        <taxon>Bacillati</taxon>
        <taxon>Actinomycetota</taxon>
        <taxon>Actinomycetes</taxon>
        <taxon>Mycobacteriales</taxon>
        <taxon>Mycobacteriaceae</taxon>
        <taxon>Mycobacterium</taxon>
        <taxon>Mycobacterium tuberculosis complex</taxon>
    </lineage>
</organism>
<evidence type="ECO:0000313" key="1">
    <source>
        <dbReference type="EMBL" id="CFR86423.1"/>
    </source>
</evidence>
<sequence length="71" mass="7644">MMPNSTTRLVEPISNAIAAVKLAPLRNSDRAKATAAYEHDDEAAPRPVAITRVRGRSSPSSVTIVERRTTA</sequence>
<dbReference type="AlphaFoldDB" id="A0A655ER44"/>
<name>A0A655ER44_MYCTX</name>
<proteinExistence type="predicted"/>
<dbReference type="EMBL" id="CGCX01000970">
    <property type="protein sequence ID" value="CFR86423.1"/>
    <property type="molecule type" value="Genomic_DNA"/>
</dbReference>
<protein>
    <submittedName>
        <fullName evidence="1">Uncharacterized protein</fullName>
    </submittedName>
</protein>
<evidence type="ECO:0000313" key="2">
    <source>
        <dbReference type="Proteomes" id="UP000046680"/>
    </source>
</evidence>